<keyword evidence="3" id="KW-1185">Reference proteome</keyword>
<feature type="domain" description="DUF4283" evidence="1">
    <location>
        <begin position="1"/>
        <end position="54"/>
    </location>
</feature>
<gene>
    <name evidence="2" type="ORF">J1N35_041460</name>
</gene>
<dbReference type="Proteomes" id="UP000828251">
    <property type="component" value="Unassembled WGS sequence"/>
</dbReference>
<dbReference type="OrthoDB" id="997890at2759"/>
<dbReference type="EMBL" id="JAIQCV010000012">
    <property type="protein sequence ID" value="KAH1039717.1"/>
    <property type="molecule type" value="Genomic_DNA"/>
</dbReference>
<name>A0A9D3ZJA9_9ROSI</name>
<sequence length="124" mass="14267">MKSIWKTKKKFEIHVVGQNLFIITFEDGEDLEQILEGHPWVFRKQLIIFDKLLQSVEQNKIRLVSSPFWLKLGPCPPECDKKDLMHDVGSSFGGVIRLEIKGVEATSRDEGFSSEFLGHAHRTE</sequence>
<dbReference type="InterPro" id="IPR025558">
    <property type="entry name" value="DUF4283"/>
</dbReference>
<evidence type="ECO:0000259" key="1">
    <source>
        <dbReference type="Pfam" id="PF14111"/>
    </source>
</evidence>
<protein>
    <recommendedName>
        <fullName evidence="1">DUF4283 domain-containing protein</fullName>
    </recommendedName>
</protein>
<dbReference type="Pfam" id="PF14111">
    <property type="entry name" value="DUF4283"/>
    <property type="match status" value="1"/>
</dbReference>
<proteinExistence type="predicted"/>
<reference evidence="2 3" key="1">
    <citation type="journal article" date="2021" name="Plant Biotechnol. J.">
        <title>Multi-omics assisted identification of the key and species-specific regulatory components of drought-tolerant mechanisms in Gossypium stocksii.</title>
        <authorList>
            <person name="Yu D."/>
            <person name="Ke L."/>
            <person name="Zhang D."/>
            <person name="Wu Y."/>
            <person name="Sun Y."/>
            <person name="Mei J."/>
            <person name="Sun J."/>
            <person name="Sun Y."/>
        </authorList>
    </citation>
    <scope>NUCLEOTIDE SEQUENCE [LARGE SCALE GENOMIC DNA]</scope>
    <source>
        <strain evidence="3">cv. E1</strain>
        <tissue evidence="2">Leaf</tissue>
    </source>
</reference>
<organism evidence="2 3">
    <name type="scientific">Gossypium stocksii</name>
    <dbReference type="NCBI Taxonomy" id="47602"/>
    <lineage>
        <taxon>Eukaryota</taxon>
        <taxon>Viridiplantae</taxon>
        <taxon>Streptophyta</taxon>
        <taxon>Embryophyta</taxon>
        <taxon>Tracheophyta</taxon>
        <taxon>Spermatophyta</taxon>
        <taxon>Magnoliopsida</taxon>
        <taxon>eudicotyledons</taxon>
        <taxon>Gunneridae</taxon>
        <taxon>Pentapetalae</taxon>
        <taxon>rosids</taxon>
        <taxon>malvids</taxon>
        <taxon>Malvales</taxon>
        <taxon>Malvaceae</taxon>
        <taxon>Malvoideae</taxon>
        <taxon>Gossypium</taxon>
    </lineage>
</organism>
<evidence type="ECO:0000313" key="2">
    <source>
        <dbReference type="EMBL" id="KAH1039717.1"/>
    </source>
</evidence>
<accession>A0A9D3ZJA9</accession>
<dbReference type="AlphaFoldDB" id="A0A9D3ZJA9"/>
<evidence type="ECO:0000313" key="3">
    <source>
        <dbReference type="Proteomes" id="UP000828251"/>
    </source>
</evidence>
<comment type="caution">
    <text evidence="2">The sequence shown here is derived from an EMBL/GenBank/DDBJ whole genome shotgun (WGS) entry which is preliminary data.</text>
</comment>